<dbReference type="Pfam" id="PF00668">
    <property type="entry name" value="Condensation"/>
    <property type="match status" value="1"/>
</dbReference>
<keyword evidence="2" id="KW-0597">Phosphoprotein</keyword>
<dbReference type="PANTHER" id="PTHR45527:SF1">
    <property type="entry name" value="FATTY ACID SYNTHASE"/>
    <property type="match status" value="1"/>
</dbReference>
<evidence type="ECO:0008006" key="6">
    <source>
        <dbReference type="Google" id="ProtNLM"/>
    </source>
</evidence>
<comment type="caution">
    <text evidence="5">The sequence shown here is derived from an EMBL/GenBank/DDBJ whole genome shotgun (WGS) entry which is preliminary data.</text>
</comment>
<dbReference type="EMBL" id="VJMH01006238">
    <property type="protein sequence ID" value="KAF0690990.1"/>
    <property type="molecule type" value="Genomic_DNA"/>
</dbReference>
<feature type="domain" description="Condensation" evidence="4">
    <location>
        <begin position="11"/>
        <end position="125"/>
    </location>
</feature>
<dbReference type="InterPro" id="IPR001242">
    <property type="entry name" value="Condensation_dom"/>
</dbReference>
<dbReference type="AlphaFoldDB" id="A0A6A4Y3G6"/>
<dbReference type="Gene3D" id="3.40.50.980">
    <property type="match status" value="2"/>
</dbReference>
<gene>
    <name evidence="5" type="ORF">As57867_017642</name>
</gene>
<feature type="non-terminal residue" evidence="5">
    <location>
        <position position="1"/>
    </location>
</feature>
<dbReference type="SUPFAM" id="SSF56801">
    <property type="entry name" value="Acetyl-CoA synthetase-like"/>
    <property type="match status" value="1"/>
</dbReference>
<evidence type="ECO:0000256" key="2">
    <source>
        <dbReference type="ARBA" id="ARBA00022553"/>
    </source>
</evidence>
<feature type="domain" description="AMP-dependent synthetase/ligase" evidence="3">
    <location>
        <begin position="228"/>
        <end position="442"/>
    </location>
</feature>
<dbReference type="GO" id="GO:0043041">
    <property type="term" value="P:amino acid activation for nonribosomal peptide biosynthetic process"/>
    <property type="evidence" value="ECO:0007669"/>
    <property type="project" value="TreeGrafter"/>
</dbReference>
<dbReference type="SUPFAM" id="SSF52777">
    <property type="entry name" value="CoA-dependent acyltransferases"/>
    <property type="match status" value="1"/>
</dbReference>
<proteinExistence type="predicted"/>
<dbReference type="GO" id="GO:0044550">
    <property type="term" value="P:secondary metabolite biosynthetic process"/>
    <property type="evidence" value="ECO:0007669"/>
    <property type="project" value="TreeGrafter"/>
</dbReference>
<dbReference type="OrthoDB" id="75981at2759"/>
<dbReference type="Pfam" id="PF00501">
    <property type="entry name" value="AMP-binding"/>
    <property type="match status" value="1"/>
</dbReference>
<dbReference type="PANTHER" id="PTHR45527">
    <property type="entry name" value="NONRIBOSOMAL PEPTIDE SYNTHETASE"/>
    <property type="match status" value="1"/>
</dbReference>
<dbReference type="InterPro" id="IPR020845">
    <property type="entry name" value="AMP-binding_CS"/>
</dbReference>
<evidence type="ECO:0000313" key="5">
    <source>
        <dbReference type="EMBL" id="KAF0690990.1"/>
    </source>
</evidence>
<organism evidence="5">
    <name type="scientific">Aphanomyces stellatus</name>
    <dbReference type="NCBI Taxonomy" id="120398"/>
    <lineage>
        <taxon>Eukaryota</taxon>
        <taxon>Sar</taxon>
        <taxon>Stramenopiles</taxon>
        <taxon>Oomycota</taxon>
        <taxon>Saprolegniomycetes</taxon>
        <taxon>Saprolegniales</taxon>
        <taxon>Verrucalvaceae</taxon>
        <taxon>Aphanomyces</taxon>
    </lineage>
</organism>
<feature type="non-terminal residue" evidence="5">
    <location>
        <position position="455"/>
    </location>
</feature>
<dbReference type="GO" id="GO:0031177">
    <property type="term" value="F:phosphopantetheine binding"/>
    <property type="evidence" value="ECO:0007669"/>
    <property type="project" value="TreeGrafter"/>
</dbReference>
<evidence type="ECO:0000259" key="3">
    <source>
        <dbReference type="Pfam" id="PF00501"/>
    </source>
</evidence>
<evidence type="ECO:0000259" key="4">
    <source>
        <dbReference type="Pfam" id="PF00668"/>
    </source>
</evidence>
<evidence type="ECO:0000256" key="1">
    <source>
        <dbReference type="ARBA" id="ARBA00022450"/>
    </source>
</evidence>
<dbReference type="PROSITE" id="PS00455">
    <property type="entry name" value="AMP_BINDING"/>
    <property type="match status" value="1"/>
</dbReference>
<dbReference type="Gene3D" id="3.30.559.30">
    <property type="entry name" value="Nonribosomal peptide synthetase, condensation domain"/>
    <property type="match status" value="1"/>
</dbReference>
<name>A0A6A4Y3G6_9STRA</name>
<dbReference type="GO" id="GO:0005737">
    <property type="term" value="C:cytoplasm"/>
    <property type="evidence" value="ECO:0007669"/>
    <property type="project" value="TreeGrafter"/>
</dbReference>
<dbReference type="InterPro" id="IPR000873">
    <property type="entry name" value="AMP-dep_synth/lig_dom"/>
</dbReference>
<sequence length="455" mass="49345">LVINTQVSVADIKAAAQRVGVSPAEFNKIAWAVTLRKYTRQDDVVFGQVMANRDMPVKDADSILGPLINTVPYRVKFDEAGSLQAIFDAVQHERGGLLAHSFAGLVDVKQWSGVDGELFDTLFVFWIADLWSNASPFSTEYSLELILVPTETGVRVQGLFKPSVLSRSQAKWMLAEFDFAMTQLCDMAGRECDLSTLMDLSPAQTQFIETASFGSQTPLPYELLHHAFEERAMCHPEAPAIEFEGVGLSYGDVNNLANAVAKNLINRGVVAGSRVAVIMDRCLELPVAMLAILKAGATVVCLNASFPPRRLELIVGDANCQLVVTSTGPDATKMQLVWPVEVYCLSISDPSLQANVFNSNIESQATTCHEAYVVYTSGSTGKPKGVPVLHSSVVNTIVHTGVELGFGAGVRAMQCMAISFDGYQADMWRALTFGATMVMRGGDFDEVILTVDLIT</sequence>
<accession>A0A6A4Y3G6</accession>
<dbReference type="GO" id="GO:0003824">
    <property type="term" value="F:catalytic activity"/>
    <property type="evidence" value="ECO:0007669"/>
    <property type="project" value="InterPro"/>
</dbReference>
<reference evidence="5" key="1">
    <citation type="submission" date="2019-06" db="EMBL/GenBank/DDBJ databases">
        <title>Genomics analysis of Aphanomyces spp. identifies a new class of oomycete effector associated with host adaptation.</title>
        <authorList>
            <person name="Gaulin E."/>
        </authorList>
    </citation>
    <scope>NUCLEOTIDE SEQUENCE</scope>
    <source>
        <strain evidence="5">CBS 578.67</strain>
    </source>
</reference>
<protein>
    <recommendedName>
        <fullName evidence="6">AMP-dependent synthetase/ligase domain-containing protein</fullName>
    </recommendedName>
</protein>
<keyword evidence="1" id="KW-0596">Phosphopantetheine</keyword>